<gene>
    <name evidence="1" type="ORF">MET9862_00731</name>
</gene>
<proteinExistence type="predicted"/>
<name>A0A509E7R2_9HYPH</name>
<evidence type="ECO:0000313" key="1">
    <source>
        <dbReference type="EMBL" id="VUD70168.1"/>
    </source>
</evidence>
<protein>
    <submittedName>
        <fullName evidence="1">Uncharacterized protein</fullName>
    </submittedName>
</protein>
<evidence type="ECO:0000313" key="2">
    <source>
        <dbReference type="Proteomes" id="UP000410984"/>
    </source>
</evidence>
<reference evidence="1 2" key="1">
    <citation type="submission" date="2019-06" db="EMBL/GenBank/DDBJ databases">
        <authorList>
            <person name="Rodrigo-Torres L."/>
            <person name="Arahal R. D."/>
            <person name="Lucena T."/>
        </authorList>
    </citation>
    <scope>NUCLEOTIDE SEQUENCE [LARGE SCALE GENOMIC DNA]</scope>
    <source>
        <strain evidence="1 2">SB0023/3</strain>
    </source>
</reference>
<keyword evidence="2" id="KW-1185">Reference proteome</keyword>
<organism evidence="1 2">
    <name type="scientific">Methylobacterium symbioticum</name>
    <dbReference type="NCBI Taxonomy" id="2584084"/>
    <lineage>
        <taxon>Bacteria</taxon>
        <taxon>Pseudomonadati</taxon>
        <taxon>Pseudomonadota</taxon>
        <taxon>Alphaproteobacteria</taxon>
        <taxon>Hyphomicrobiales</taxon>
        <taxon>Methylobacteriaceae</taxon>
        <taxon>Methylobacterium</taxon>
    </lineage>
</organism>
<dbReference type="AlphaFoldDB" id="A0A509E7R2"/>
<dbReference type="EMBL" id="CABFPH010000006">
    <property type="protein sequence ID" value="VUD70168.1"/>
    <property type="molecule type" value="Genomic_DNA"/>
</dbReference>
<accession>A0A509E7R2</accession>
<dbReference type="Proteomes" id="UP000410984">
    <property type="component" value="Unassembled WGS sequence"/>
</dbReference>
<sequence length="41" mass="4483">MQVGSWRMEGGVLLTYATRSRLVPGLHPSVGFGPVVDSLRR</sequence>